<evidence type="ECO:0000313" key="1">
    <source>
        <dbReference type="EMBL" id="MFC6006680.1"/>
    </source>
</evidence>
<evidence type="ECO:0000313" key="2">
    <source>
        <dbReference type="Proteomes" id="UP001596189"/>
    </source>
</evidence>
<organism evidence="1 2">
    <name type="scientific">Angustibacter luteus</name>
    <dbReference type="NCBI Taxonomy" id="658456"/>
    <lineage>
        <taxon>Bacteria</taxon>
        <taxon>Bacillati</taxon>
        <taxon>Actinomycetota</taxon>
        <taxon>Actinomycetes</taxon>
        <taxon>Kineosporiales</taxon>
        <taxon>Kineosporiaceae</taxon>
    </lineage>
</organism>
<sequence>MTEWDQVLQATDGAVAASEDDELLVVTSATGPVLAIELAQEWFGEDDDRSALRLVVDGIDRGVLRRTAAYALVGSSDRGTLGAGDHATLPGHSVEYVVLRLHCPHEGCQVSGLALSYDPDDPPTCSVHHVALLVAA</sequence>
<gene>
    <name evidence="1" type="ORF">ACFQDO_06000</name>
</gene>
<name>A0ABW1JC24_9ACTN</name>
<proteinExistence type="predicted"/>
<keyword evidence="2" id="KW-1185">Reference proteome</keyword>
<evidence type="ECO:0008006" key="3">
    <source>
        <dbReference type="Google" id="ProtNLM"/>
    </source>
</evidence>
<comment type="caution">
    <text evidence="1">The sequence shown here is derived from an EMBL/GenBank/DDBJ whole genome shotgun (WGS) entry which is preliminary data.</text>
</comment>
<dbReference type="EMBL" id="JBHSRD010000003">
    <property type="protein sequence ID" value="MFC6006680.1"/>
    <property type="molecule type" value="Genomic_DNA"/>
</dbReference>
<protein>
    <recommendedName>
        <fullName evidence="3">Rieske domain-containing protein</fullName>
    </recommendedName>
</protein>
<dbReference type="Proteomes" id="UP001596189">
    <property type="component" value="Unassembled WGS sequence"/>
</dbReference>
<dbReference type="RefSeq" id="WP_345718158.1">
    <property type="nucleotide sequence ID" value="NZ_BAABFP010000008.1"/>
</dbReference>
<reference evidence="2" key="1">
    <citation type="journal article" date="2019" name="Int. J. Syst. Evol. Microbiol.">
        <title>The Global Catalogue of Microorganisms (GCM) 10K type strain sequencing project: providing services to taxonomists for standard genome sequencing and annotation.</title>
        <authorList>
            <consortium name="The Broad Institute Genomics Platform"/>
            <consortium name="The Broad Institute Genome Sequencing Center for Infectious Disease"/>
            <person name="Wu L."/>
            <person name="Ma J."/>
        </authorList>
    </citation>
    <scope>NUCLEOTIDE SEQUENCE [LARGE SCALE GENOMIC DNA]</scope>
    <source>
        <strain evidence="2">KACC 14249</strain>
    </source>
</reference>
<accession>A0ABW1JC24</accession>